<comment type="caution">
    <text evidence="1">The sequence shown here is derived from an EMBL/GenBank/DDBJ whole genome shotgun (WGS) entry which is preliminary data.</text>
</comment>
<organism evidence="1">
    <name type="scientific">marine sediment metagenome</name>
    <dbReference type="NCBI Taxonomy" id="412755"/>
    <lineage>
        <taxon>unclassified sequences</taxon>
        <taxon>metagenomes</taxon>
        <taxon>ecological metagenomes</taxon>
    </lineage>
</organism>
<gene>
    <name evidence="1" type="ORF">LCGC14_1591300</name>
</gene>
<sequence length="81" mass="9160">MSDMENSEKFCDECGLPFAEREELHGRIVLARKEAEAAGSLVLSVQQESIALRLALSLAFKLEPQLELHAELMKFVLEDRK</sequence>
<protein>
    <submittedName>
        <fullName evidence="1">Uncharacterized protein</fullName>
    </submittedName>
</protein>
<proteinExistence type="predicted"/>
<accession>A0A0F9KUL0</accession>
<reference evidence="1" key="1">
    <citation type="journal article" date="2015" name="Nature">
        <title>Complex archaea that bridge the gap between prokaryotes and eukaryotes.</title>
        <authorList>
            <person name="Spang A."/>
            <person name="Saw J.H."/>
            <person name="Jorgensen S.L."/>
            <person name="Zaremba-Niedzwiedzka K."/>
            <person name="Martijn J."/>
            <person name="Lind A.E."/>
            <person name="van Eijk R."/>
            <person name="Schleper C."/>
            <person name="Guy L."/>
            <person name="Ettema T.J."/>
        </authorList>
    </citation>
    <scope>NUCLEOTIDE SEQUENCE</scope>
</reference>
<evidence type="ECO:0000313" key="1">
    <source>
        <dbReference type="EMBL" id="KKM25803.1"/>
    </source>
</evidence>
<name>A0A0F9KUL0_9ZZZZ</name>
<dbReference type="AlphaFoldDB" id="A0A0F9KUL0"/>
<dbReference type="EMBL" id="LAZR01012638">
    <property type="protein sequence ID" value="KKM25803.1"/>
    <property type="molecule type" value="Genomic_DNA"/>
</dbReference>